<evidence type="ECO:0000313" key="2">
    <source>
        <dbReference type="Proteomes" id="UP000829829"/>
    </source>
</evidence>
<name>A0A9Q8RND9_9LEPT</name>
<dbReference type="EMBL" id="CP091958">
    <property type="protein sequence ID" value="UOG58654.1"/>
    <property type="molecule type" value="Genomic_DNA"/>
</dbReference>
<protein>
    <submittedName>
        <fullName evidence="1">Uncharacterized protein</fullName>
    </submittedName>
</protein>
<accession>A0A9Q8RND9</accession>
<dbReference type="Proteomes" id="UP000829829">
    <property type="component" value="Chromosome 2"/>
</dbReference>
<proteinExistence type="predicted"/>
<organism evidence="1 2">
    <name type="scientific">Leptospira noguchii</name>
    <dbReference type="NCBI Taxonomy" id="28182"/>
    <lineage>
        <taxon>Bacteria</taxon>
        <taxon>Pseudomonadati</taxon>
        <taxon>Spirochaetota</taxon>
        <taxon>Spirochaetia</taxon>
        <taxon>Leptospirales</taxon>
        <taxon>Leptospiraceae</taxon>
        <taxon>Leptospira</taxon>
    </lineage>
</organism>
<gene>
    <name evidence="1" type="ORF">MAL03_18500</name>
</gene>
<reference evidence="1" key="1">
    <citation type="submission" date="2022-02" db="EMBL/GenBank/DDBJ databases">
        <title>The genetically variable rfb locus in Leptospira is a mobile cassette and a molecular signature of serovar identity.</title>
        <authorList>
            <person name="Nieves C."/>
            <person name="Vincent A.T."/>
            <person name="Zarantonelli L."/>
            <person name="Picardeau M."/>
            <person name="Veyrier F.J."/>
            <person name="Buschiazzo A."/>
        </authorList>
    </citation>
    <scope>NUCLEOTIDE SEQUENCE</scope>
    <source>
        <strain evidence="1">IP1512017</strain>
    </source>
</reference>
<dbReference type="RefSeq" id="WP_141598837.1">
    <property type="nucleotide sequence ID" value="NZ_CP091954.1"/>
</dbReference>
<dbReference type="AlphaFoldDB" id="A0A9Q8RND9"/>
<sequence length="107" mass="12548">MEFEIWFSFMAGVSVTALCLFADHSDLKSKRQKKKHEFNEEFINLFIELDLKSQLNILLTSLRMHDQLLKTIFETDKDCDDHLSIAVALSRLMEKIEAKIEKLEKDV</sequence>
<evidence type="ECO:0000313" key="1">
    <source>
        <dbReference type="EMBL" id="UOG58654.1"/>
    </source>
</evidence>